<reference evidence="1" key="1">
    <citation type="submission" date="2016-03" db="EMBL/GenBank/DDBJ databases">
        <authorList>
            <person name="Ploux O."/>
        </authorList>
    </citation>
    <scope>NUCLEOTIDE SEQUENCE</scope>
    <source>
        <strain evidence="1">UC10</strain>
    </source>
</reference>
<organism evidence="1">
    <name type="scientific">uncultured Sphingopyxis sp</name>
    <dbReference type="NCBI Taxonomy" id="310581"/>
    <lineage>
        <taxon>Bacteria</taxon>
        <taxon>Pseudomonadati</taxon>
        <taxon>Pseudomonadota</taxon>
        <taxon>Alphaproteobacteria</taxon>
        <taxon>Sphingomonadales</taxon>
        <taxon>Sphingomonadaceae</taxon>
        <taxon>Sphingopyxis</taxon>
        <taxon>environmental samples</taxon>
    </lineage>
</organism>
<gene>
    <name evidence="1" type="ORF">SPPYR_2609</name>
</gene>
<dbReference type="EMBL" id="LT598653">
    <property type="protein sequence ID" value="SBV33729.1"/>
    <property type="molecule type" value="Genomic_DNA"/>
</dbReference>
<dbReference type="KEGG" id="sphu:SPPYR_2609"/>
<sequence>MLPDLSLSDRYGNTPQFTVIR</sequence>
<protein>
    <submittedName>
        <fullName evidence="1">Uncharacterized protein</fullName>
    </submittedName>
</protein>
<accession>A0A1Y5PUP6</accession>
<name>A0A1Y5PUP6_9SPHN</name>
<proteinExistence type="predicted"/>
<dbReference type="AlphaFoldDB" id="A0A1Y5PUP6"/>
<evidence type="ECO:0000313" key="1">
    <source>
        <dbReference type="EMBL" id="SBV33729.1"/>
    </source>
</evidence>